<comment type="caution">
    <text evidence="7">The sequence shown here is derived from an EMBL/GenBank/DDBJ whole genome shotgun (WGS) entry which is preliminary data.</text>
</comment>
<dbReference type="PROSITE" id="PS00138">
    <property type="entry name" value="SUBTILASE_SER"/>
    <property type="match status" value="1"/>
</dbReference>
<dbReference type="SUPFAM" id="SSF52743">
    <property type="entry name" value="Subtilisin-like"/>
    <property type="match status" value="1"/>
</dbReference>
<evidence type="ECO:0000313" key="8">
    <source>
        <dbReference type="Proteomes" id="UP000886595"/>
    </source>
</evidence>
<keyword evidence="4" id="KW-0378">Hydrolase</keyword>
<dbReference type="Pfam" id="PF00082">
    <property type="entry name" value="Peptidase_S8"/>
    <property type="match status" value="1"/>
</dbReference>
<protein>
    <recommendedName>
        <fullName evidence="6">Peptidase S8/S53 domain-containing protein</fullName>
    </recommendedName>
</protein>
<feature type="domain" description="Peptidase S8/S53" evidence="6">
    <location>
        <begin position="174"/>
        <end position="218"/>
    </location>
</feature>
<accession>A0A8X7R581</accession>
<evidence type="ECO:0000256" key="4">
    <source>
        <dbReference type="ARBA" id="ARBA00022801"/>
    </source>
</evidence>
<dbReference type="InterPro" id="IPR036852">
    <property type="entry name" value="Peptidase_S8/S53_dom_sf"/>
</dbReference>
<keyword evidence="3" id="KW-0732">Signal</keyword>
<keyword evidence="8" id="KW-1185">Reference proteome</keyword>
<dbReference type="OrthoDB" id="1739627at2759"/>
<evidence type="ECO:0000256" key="2">
    <source>
        <dbReference type="ARBA" id="ARBA00022670"/>
    </source>
</evidence>
<dbReference type="Proteomes" id="UP000886595">
    <property type="component" value="Unassembled WGS sequence"/>
</dbReference>
<dbReference type="GO" id="GO:0004252">
    <property type="term" value="F:serine-type endopeptidase activity"/>
    <property type="evidence" value="ECO:0007669"/>
    <property type="project" value="InterPro"/>
</dbReference>
<reference evidence="7 8" key="1">
    <citation type="submission" date="2020-02" db="EMBL/GenBank/DDBJ databases">
        <authorList>
            <person name="Ma Q."/>
            <person name="Huang Y."/>
            <person name="Song X."/>
            <person name="Pei D."/>
        </authorList>
    </citation>
    <scope>NUCLEOTIDE SEQUENCE [LARGE SCALE GENOMIC DNA]</scope>
    <source>
        <strain evidence="7">Sxm20200214</strain>
        <tissue evidence="7">Leaf</tissue>
    </source>
</reference>
<dbReference type="GO" id="GO:0006508">
    <property type="term" value="P:proteolysis"/>
    <property type="evidence" value="ECO:0007669"/>
    <property type="project" value="UniProtKB-KW"/>
</dbReference>
<proteinExistence type="inferred from homology"/>
<evidence type="ECO:0000256" key="3">
    <source>
        <dbReference type="ARBA" id="ARBA00022729"/>
    </source>
</evidence>
<gene>
    <name evidence="7" type="ORF">Bca52824_061339</name>
</gene>
<evidence type="ECO:0000259" key="6">
    <source>
        <dbReference type="Pfam" id="PF00082"/>
    </source>
</evidence>
<dbReference type="InterPro" id="IPR023828">
    <property type="entry name" value="Peptidase_S8_Ser-AS"/>
</dbReference>
<sequence>MTSHKRIHDSCSSYAATPYSTFLALIPEINSTTQIFGSFSANSNLTSKCSSLWSIHCSTLSDYCIPMVILWRLLRYSDEPMILFPFNFLLSLVITLHRSGCLGRSLLSLRVTFLVFQLLHLELKPFASHPYSQLETALIMELPGATFFLGYYGTAANLKLLSRVCIKFETALAGWTGVASPTGLDSDTRRVEFNILSGTSLSCPHVSGLAALLKSVHPQ</sequence>
<evidence type="ECO:0000256" key="1">
    <source>
        <dbReference type="ARBA" id="ARBA00011073"/>
    </source>
</evidence>
<dbReference type="Gene3D" id="3.40.50.200">
    <property type="entry name" value="Peptidase S8/S53 domain"/>
    <property type="match status" value="1"/>
</dbReference>
<name>A0A8X7R581_BRACI</name>
<dbReference type="PANTHER" id="PTHR10795">
    <property type="entry name" value="PROPROTEIN CONVERTASE SUBTILISIN/KEXIN"/>
    <property type="match status" value="1"/>
</dbReference>
<comment type="similarity">
    <text evidence="1">Belongs to the peptidase S8 family.</text>
</comment>
<keyword evidence="5" id="KW-0720">Serine protease</keyword>
<evidence type="ECO:0000256" key="5">
    <source>
        <dbReference type="ARBA" id="ARBA00022825"/>
    </source>
</evidence>
<dbReference type="InterPro" id="IPR000209">
    <property type="entry name" value="Peptidase_S8/S53_dom"/>
</dbReference>
<evidence type="ECO:0000313" key="7">
    <source>
        <dbReference type="EMBL" id="KAG2278784.1"/>
    </source>
</evidence>
<keyword evidence="2" id="KW-0645">Protease</keyword>
<dbReference type="InterPro" id="IPR045051">
    <property type="entry name" value="SBT"/>
</dbReference>
<dbReference type="EMBL" id="JAAMPC010000012">
    <property type="protein sequence ID" value="KAG2278784.1"/>
    <property type="molecule type" value="Genomic_DNA"/>
</dbReference>
<dbReference type="AlphaFoldDB" id="A0A8X7R581"/>
<organism evidence="7 8">
    <name type="scientific">Brassica carinata</name>
    <name type="common">Ethiopian mustard</name>
    <name type="synonym">Abyssinian cabbage</name>
    <dbReference type="NCBI Taxonomy" id="52824"/>
    <lineage>
        <taxon>Eukaryota</taxon>
        <taxon>Viridiplantae</taxon>
        <taxon>Streptophyta</taxon>
        <taxon>Embryophyta</taxon>
        <taxon>Tracheophyta</taxon>
        <taxon>Spermatophyta</taxon>
        <taxon>Magnoliopsida</taxon>
        <taxon>eudicotyledons</taxon>
        <taxon>Gunneridae</taxon>
        <taxon>Pentapetalae</taxon>
        <taxon>rosids</taxon>
        <taxon>malvids</taxon>
        <taxon>Brassicales</taxon>
        <taxon>Brassicaceae</taxon>
        <taxon>Brassiceae</taxon>
        <taxon>Brassica</taxon>
    </lineage>
</organism>